<feature type="chain" id="PRO_5005466600" description="Lipoprotein" evidence="1">
    <location>
        <begin position="29"/>
        <end position="245"/>
    </location>
</feature>
<evidence type="ECO:0000313" key="2">
    <source>
        <dbReference type="EMBL" id="AKU96629.1"/>
    </source>
</evidence>
<dbReference type="STRING" id="1391654.AKJ09_03293"/>
<dbReference type="AlphaFoldDB" id="A0A0K1PU21"/>
<keyword evidence="3" id="KW-1185">Reference proteome</keyword>
<dbReference type="RefSeq" id="WP_146647886.1">
    <property type="nucleotide sequence ID" value="NZ_CP012333.1"/>
</dbReference>
<proteinExistence type="predicted"/>
<dbReference type="KEGG" id="llu:AKJ09_03293"/>
<dbReference type="Proteomes" id="UP000064967">
    <property type="component" value="Chromosome"/>
</dbReference>
<accession>A0A0K1PU21</accession>
<organism evidence="2 3">
    <name type="scientific">Labilithrix luteola</name>
    <dbReference type="NCBI Taxonomy" id="1391654"/>
    <lineage>
        <taxon>Bacteria</taxon>
        <taxon>Pseudomonadati</taxon>
        <taxon>Myxococcota</taxon>
        <taxon>Polyangia</taxon>
        <taxon>Polyangiales</taxon>
        <taxon>Labilitrichaceae</taxon>
        <taxon>Labilithrix</taxon>
    </lineage>
</organism>
<evidence type="ECO:0008006" key="4">
    <source>
        <dbReference type="Google" id="ProtNLM"/>
    </source>
</evidence>
<evidence type="ECO:0000256" key="1">
    <source>
        <dbReference type="SAM" id="SignalP"/>
    </source>
</evidence>
<name>A0A0K1PU21_9BACT</name>
<keyword evidence="1" id="KW-0732">Signal</keyword>
<dbReference type="OrthoDB" id="5509717at2"/>
<protein>
    <recommendedName>
        <fullName evidence="4">Lipoprotein</fullName>
    </recommendedName>
</protein>
<sequence length="245" mass="25655">MLLRRTVFTLSSAFFVAFGSFAAAVVLAGCPGDDGTDPGEGGTDTLPPSTCAAGYLGDPSKPPIIELRALKADGTDVPLHDGDDLAVIFPPQGGRVAFVGVRATNLDGCGVQITGALRDPNSKQVRVDGRTVNLRREDDGWGTTGRGVSTNIEDSQAIGDYSNVPLCPNQWASQDVFDHPFEVEVVVQDRSKKKVSAKMTITPRCAEPGPKETACRCLCKEGYVLGEACGEDAGAPDASTDGARP</sequence>
<dbReference type="EMBL" id="CP012333">
    <property type="protein sequence ID" value="AKU96629.1"/>
    <property type="molecule type" value="Genomic_DNA"/>
</dbReference>
<feature type="signal peptide" evidence="1">
    <location>
        <begin position="1"/>
        <end position="28"/>
    </location>
</feature>
<dbReference type="PROSITE" id="PS51257">
    <property type="entry name" value="PROKAR_LIPOPROTEIN"/>
    <property type="match status" value="1"/>
</dbReference>
<reference evidence="2 3" key="1">
    <citation type="submission" date="2015-08" db="EMBL/GenBank/DDBJ databases">
        <authorList>
            <person name="Babu N.S."/>
            <person name="Beckwith C.J."/>
            <person name="Beseler K.G."/>
            <person name="Brison A."/>
            <person name="Carone J.V."/>
            <person name="Caskin T.P."/>
            <person name="Diamond M."/>
            <person name="Durham M.E."/>
            <person name="Foxe J.M."/>
            <person name="Go M."/>
            <person name="Henderson B.A."/>
            <person name="Jones I.B."/>
            <person name="McGettigan J.A."/>
            <person name="Micheletti S.J."/>
            <person name="Nasrallah M.E."/>
            <person name="Ortiz D."/>
            <person name="Piller C.R."/>
            <person name="Privatt S.R."/>
            <person name="Schneider S.L."/>
            <person name="Sharp S."/>
            <person name="Smith T.C."/>
            <person name="Stanton J.D."/>
            <person name="Ullery H.E."/>
            <person name="Wilson R.J."/>
            <person name="Serrano M.G."/>
            <person name="Buck G."/>
            <person name="Lee V."/>
            <person name="Wang Y."/>
            <person name="Carvalho R."/>
            <person name="Voegtly L."/>
            <person name="Shi R."/>
            <person name="Duckworth R."/>
            <person name="Johnson A."/>
            <person name="Loviza R."/>
            <person name="Walstead R."/>
            <person name="Shah Z."/>
            <person name="Kiflezghi M."/>
            <person name="Wade K."/>
            <person name="Ball S.L."/>
            <person name="Bradley K.W."/>
            <person name="Asai D.J."/>
            <person name="Bowman C.A."/>
            <person name="Russell D.A."/>
            <person name="Pope W.H."/>
            <person name="Jacobs-Sera D."/>
            <person name="Hendrix R.W."/>
            <person name="Hatfull G.F."/>
        </authorList>
    </citation>
    <scope>NUCLEOTIDE SEQUENCE [LARGE SCALE GENOMIC DNA]</scope>
    <source>
        <strain evidence="2 3">DSM 27648</strain>
    </source>
</reference>
<gene>
    <name evidence="2" type="ORF">AKJ09_03293</name>
</gene>
<evidence type="ECO:0000313" key="3">
    <source>
        <dbReference type="Proteomes" id="UP000064967"/>
    </source>
</evidence>